<dbReference type="Pfam" id="PF00892">
    <property type="entry name" value="EamA"/>
    <property type="match status" value="2"/>
</dbReference>
<accession>A0A512BC44</accession>
<feature type="domain" description="EamA" evidence="7">
    <location>
        <begin position="19"/>
        <end position="147"/>
    </location>
</feature>
<feature type="transmembrane region" description="Helical" evidence="6">
    <location>
        <begin position="39"/>
        <end position="61"/>
    </location>
</feature>
<name>A0A512BC44_9BACT</name>
<evidence type="ECO:0000256" key="2">
    <source>
        <dbReference type="ARBA" id="ARBA00007362"/>
    </source>
</evidence>
<evidence type="ECO:0000259" key="7">
    <source>
        <dbReference type="Pfam" id="PF00892"/>
    </source>
</evidence>
<organism evidence="8 9">
    <name type="scientific">Segetibacter aerophilus</name>
    <dbReference type="NCBI Taxonomy" id="670293"/>
    <lineage>
        <taxon>Bacteria</taxon>
        <taxon>Pseudomonadati</taxon>
        <taxon>Bacteroidota</taxon>
        <taxon>Chitinophagia</taxon>
        <taxon>Chitinophagales</taxon>
        <taxon>Chitinophagaceae</taxon>
        <taxon>Segetibacter</taxon>
    </lineage>
</organism>
<keyword evidence="3 6" id="KW-0812">Transmembrane</keyword>
<dbReference type="AlphaFoldDB" id="A0A512BC44"/>
<feature type="transmembrane region" description="Helical" evidence="6">
    <location>
        <begin position="73"/>
        <end position="92"/>
    </location>
</feature>
<feature type="transmembrane region" description="Helical" evidence="6">
    <location>
        <begin position="284"/>
        <end position="303"/>
    </location>
</feature>
<evidence type="ECO:0000256" key="1">
    <source>
        <dbReference type="ARBA" id="ARBA00004141"/>
    </source>
</evidence>
<evidence type="ECO:0000256" key="6">
    <source>
        <dbReference type="SAM" id="Phobius"/>
    </source>
</evidence>
<dbReference type="InterPro" id="IPR037185">
    <property type="entry name" value="EmrE-like"/>
</dbReference>
<comment type="similarity">
    <text evidence="2">Belongs to the EamA transporter family.</text>
</comment>
<dbReference type="PANTHER" id="PTHR32322:SF2">
    <property type="entry name" value="EAMA DOMAIN-CONTAINING PROTEIN"/>
    <property type="match status" value="1"/>
</dbReference>
<feature type="transmembrane region" description="Helical" evidence="6">
    <location>
        <begin position="98"/>
        <end position="119"/>
    </location>
</feature>
<reference evidence="8 9" key="1">
    <citation type="submission" date="2019-07" db="EMBL/GenBank/DDBJ databases">
        <title>Whole genome shotgun sequence of Segetibacter aerophilus NBRC 106135.</title>
        <authorList>
            <person name="Hosoyama A."/>
            <person name="Uohara A."/>
            <person name="Ohji S."/>
            <person name="Ichikawa N."/>
        </authorList>
    </citation>
    <scope>NUCLEOTIDE SEQUENCE [LARGE SCALE GENOMIC DNA]</scope>
    <source>
        <strain evidence="8 9">NBRC 106135</strain>
    </source>
</reference>
<feature type="domain" description="EamA" evidence="7">
    <location>
        <begin position="164"/>
        <end position="301"/>
    </location>
</feature>
<feature type="transmembrane region" description="Helical" evidence="6">
    <location>
        <begin position="258"/>
        <end position="278"/>
    </location>
</feature>
<evidence type="ECO:0000256" key="3">
    <source>
        <dbReference type="ARBA" id="ARBA00022692"/>
    </source>
</evidence>
<feature type="transmembrane region" description="Helical" evidence="6">
    <location>
        <begin position="193"/>
        <end position="212"/>
    </location>
</feature>
<dbReference type="GO" id="GO:0016020">
    <property type="term" value="C:membrane"/>
    <property type="evidence" value="ECO:0007669"/>
    <property type="project" value="UniProtKB-SubCell"/>
</dbReference>
<dbReference type="OrthoDB" id="9812547at2"/>
<dbReference type="PANTHER" id="PTHR32322">
    <property type="entry name" value="INNER MEMBRANE TRANSPORTER"/>
    <property type="match status" value="1"/>
</dbReference>
<feature type="transmembrane region" description="Helical" evidence="6">
    <location>
        <begin position="232"/>
        <end position="251"/>
    </location>
</feature>
<dbReference type="EMBL" id="BJYT01000006">
    <property type="protein sequence ID" value="GEO09530.1"/>
    <property type="molecule type" value="Genomic_DNA"/>
</dbReference>
<dbReference type="Proteomes" id="UP000321513">
    <property type="component" value="Unassembled WGS sequence"/>
</dbReference>
<evidence type="ECO:0000313" key="9">
    <source>
        <dbReference type="Proteomes" id="UP000321513"/>
    </source>
</evidence>
<gene>
    <name evidence="8" type="ORF">SAE01_20260</name>
</gene>
<comment type="subcellular location">
    <subcellularLocation>
        <location evidence="1">Membrane</location>
        <topology evidence="1">Multi-pass membrane protein</topology>
    </subcellularLocation>
</comment>
<dbReference type="SUPFAM" id="SSF103481">
    <property type="entry name" value="Multidrug resistance efflux transporter EmrE"/>
    <property type="match status" value="2"/>
</dbReference>
<evidence type="ECO:0000256" key="5">
    <source>
        <dbReference type="ARBA" id="ARBA00023136"/>
    </source>
</evidence>
<evidence type="ECO:0000313" key="8">
    <source>
        <dbReference type="EMBL" id="GEO09530.1"/>
    </source>
</evidence>
<dbReference type="InterPro" id="IPR050638">
    <property type="entry name" value="AA-Vitamin_Transporters"/>
</dbReference>
<feature type="transmembrane region" description="Helical" evidence="6">
    <location>
        <begin position="131"/>
        <end position="150"/>
    </location>
</feature>
<keyword evidence="5 6" id="KW-0472">Membrane</keyword>
<keyword evidence="4 6" id="KW-1133">Transmembrane helix</keyword>
<protein>
    <submittedName>
        <fullName evidence="8">Membrane protein</fullName>
    </submittedName>
</protein>
<dbReference type="RefSeq" id="WP_147203643.1">
    <property type="nucleotide sequence ID" value="NZ_BJYT01000006.1"/>
</dbReference>
<feature type="transmembrane region" description="Helical" evidence="6">
    <location>
        <begin position="162"/>
        <end position="181"/>
    </location>
</feature>
<proteinExistence type="inferred from homology"/>
<dbReference type="Gene3D" id="1.10.3730.20">
    <property type="match status" value="1"/>
</dbReference>
<sequence>MSIPAIEKGPSKLLVLAAFAALYIIWGSTYLGIRISIKTIPPFFLVACRFLVAGAMLLGWCLFKGEKVPSLKVFSTISVGGFLMLFMGNGAVSWAEQYLPSGIAAIIVATVPLWFVLLDKGQWKFHFSNKIIILGFLVGFSGVLLLFAGKGSTDFLGDKMKLVGFFVLIVGTVAWATGSLYSKYKKVEASVTMKAAVQMLAAGVISVFAGLVASEQKHFSFSQISGSSFAALLYLIIMGSLVGYMSYIWLLSVRPASVVGTYAYVNPVVAVFLGWLIVDEQITMQQIVALVVILAGVILVNFAPEPKKAVIVREAESVV</sequence>
<evidence type="ECO:0000256" key="4">
    <source>
        <dbReference type="ARBA" id="ARBA00022989"/>
    </source>
</evidence>
<dbReference type="InterPro" id="IPR000620">
    <property type="entry name" value="EamA_dom"/>
</dbReference>
<comment type="caution">
    <text evidence="8">The sequence shown here is derived from an EMBL/GenBank/DDBJ whole genome shotgun (WGS) entry which is preliminary data.</text>
</comment>
<keyword evidence="9" id="KW-1185">Reference proteome</keyword>
<feature type="transmembrane region" description="Helical" evidence="6">
    <location>
        <begin position="12"/>
        <end position="33"/>
    </location>
</feature>